<proteinExistence type="inferred from homology"/>
<keyword evidence="4" id="KW-0805">Transcription regulation</keyword>
<evidence type="ECO:0000256" key="7">
    <source>
        <dbReference type="ARBA" id="ARBA00023242"/>
    </source>
</evidence>
<feature type="compositionally biased region" description="Low complexity" evidence="8">
    <location>
        <begin position="19"/>
        <end position="33"/>
    </location>
</feature>
<feature type="domain" description="Pinin/SDK/MemA protein" evidence="9">
    <location>
        <begin position="45"/>
        <end position="137"/>
    </location>
</feature>
<feature type="region of interest" description="Disordered" evidence="8">
    <location>
        <begin position="1"/>
        <end position="47"/>
    </location>
</feature>
<evidence type="ECO:0000313" key="10">
    <source>
        <dbReference type="EMBL" id="KAF5366115.1"/>
    </source>
</evidence>
<evidence type="ECO:0000256" key="4">
    <source>
        <dbReference type="ARBA" id="ARBA00023015"/>
    </source>
</evidence>
<sequence>MAEETTTVSIPDIPHATDDTSSPTITAPPITRPRLNRGERASRGGKSMFGLVLGTLNKAKIEEKERDASEAAKRRQLLEARLQAKLRNETAEVRKQEEAKRDKTSATRKEEELGVKVSVYRLRRARLPFLANFLLTSDEVPDEPEMDDSDSSLQRKFIFGRLIRLCLGLIPGDQLLVDDPQARAKFLSRSNPPRSHPPPLYYLPKLLLPSQEAFLRKRKEQVTAAATAEWSSFASERNQGVQEIKELREKVATAQVDAPEKDSQSRPSEGTGDVDMETDKDGAPKHSEIERAPATEKNEEAAGAMDVDPKPTQPENEGDDAVEY</sequence>
<evidence type="ECO:0000256" key="6">
    <source>
        <dbReference type="ARBA" id="ARBA00023187"/>
    </source>
</evidence>
<comment type="caution">
    <text evidence="10">The sequence shown here is derived from an EMBL/GenBank/DDBJ whole genome shotgun (WGS) entry which is preliminary data.</text>
</comment>
<keyword evidence="7" id="KW-0539">Nucleus</keyword>
<reference evidence="10 11" key="1">
    <citation type="journal article" date="2020" name="ISME J.">
        <title>Uncovering the hidden diversity of litter-decomposition mechanisms in mushroom-forming fungi.</title>
        <authorList>
            <person name="Floudas D."/>
            <person name="Bentzer J."/>
            <person name="Ahren D."/>
            <person name="Johansson T."/>
            <person name="Persson P."/>
            <person name="Tunlid A."/>
        </authorList>
    </citation>
    <scope>NUCLEOTIDE SEQUENCE [LARGE SCALE GENOMIC DNA]</scope>
    <source>
        <strain evidence="10 11">CBS 406.79</strain>
    </source>
</reference>
<dbReference type="PANTHER" id="PTHR12707">
    <property type="entry name" value="PINN"/>
    <property type="match status" value="1"/>
</dbReference>
<dbReference type="EMBL" id="JAACJN010000156">
    <property type="protein sequence ID" value="KAF5366115.1"/>
    <property type="molecule type" value="Genomic_DNA"/>
</dbReference>
<accession>A0A8H5GJY6</accession>
<feature type="compositionally biased region" description="Basic and acidic residues" evidence="8">
    <location>
        <begin position="277"/>
        <end position="300"/>
    </location>
</feature>
<dbReference type="GO" id="GO:0006397">
    <property type="term" value="P:mRNA processing"/>
    <property type="evidence" value="ECO:0007669"/>
    <property type="project" value="UniProtKB-KW"/>
</dbReference>
<evidence type="ECO:0000313" key="11">
    <source>
        <dbReference type="Proteomes" id="UP000518752"/>
    </source>
</evidence>
<comment type="similarity">
    <text evidence="2">Belongs to the pinin family.</text>
</comment>
<dbReference type="InterPro" id="IPR039853">
    <property type="entry name" value="Pinin"/>
</dbReference>
<keyword evidence="5" id="KW-0804">Transcription</keyword>
<keyword evidence="6" id="KW-0508">mRNA splicing</keyword>
<dbReference type="AlphaFoldDB" id="A0A8H5GJY6"/>
<evidence type="ECO:0000256" key="1">
    <source>
        <dbReference type="ARBA" id="ARBA00004123"/>
    </source>
</evidence>
<dbReference type="GO" id="GO:0071013">
    <property type="term" value="C:catalytic step 2 spliceosome"/>
    <property type="evidence" value="ECO:0007669"/>
    <property type="project" value="TreeGrafter"/>
</dbReference>
<keyword evidence="3" id="KW-0507">mRNA processing</keyword>
<organism evidence="10 11">
    <name type="scientific">Collybiopsis confluens</name>
    <dbReference type="NCBI Taxonomy" id="2823264"/>
    <lineage>
        <taxon>Eukaryota</taxon>
        <taxon>Fungi</taxon>
        <taxon>Dikarya</taxon>
        <taxon>Basidiomycota</taxon>
        <taxon>Agaricomycotina</taxon>
        <taxon>Agaricomycetes</taxon>
        <taxon>Agaricomycetidae</taxon>
        <taxon>Agaricales</taxon>
        <taxon>Marasmiineae</taxon>
        <taxon>Omphalotaceae</taxon>
        <taxon>Collybiopsis</taxon>
    </lineage>
</organism>
<feature type="region of interest" description="Disordered" evidence="8">
    <location>
        <begin position="250"/>
        <end position="324"/>
    </location>
</feature>
<evidence type="ECO:0000256" key="5">
    <source>
        <dbReference type="ARBA" id="ARBA00023163"/>
    </source>
</evidence>
<gene>
    <name evidence="10" type="ORF">D9757_010936</name>
</gene>
<evidence type="ECO:0000259" key="9">
    <source>
        <dbReference type="Pfam" id="PF04696"/>
    </source>
</evidence>
<protein>
    <recommendedName>
        <fullName evidence="9">Pinin/SDK/MemA protein domain-containing protein</fullName>
    </recommendedName>
</protein>
<keyword evidence="11" id="KW-1185">Reference proteome</keyword>
<name>A0A8H5GJY6_9AGAR</name>
<dbReference type="InterPro" id="IPR006786">
    <property type="entry name" value="Pinin_SDK_MemA"/>
</dbReference>
<dbReference type="PANTHER" id="PTHR12707:SF0">
    <property type="entry name" value="PININ"/>
    <property type="match status" value="1"/>
</dbReference>
<comment type="subcellular location">
    <subcellularLocation>
        <location evidence="1">Nucleus</location>
    </subcellularLocation>
</comment>
<dbReference type="Proteomes" id="UP000518752">
    <property type="component" value="Unassembled WGS sequence"/>
</dbReference>
<dbReference type="GO" id="GO:0008380">
    <property type="term" value="P:RNA splicing"/>
    <property type="evidence" value="ECO:0007669"/>
    <property type="project" value="UniProtKB-KW"/>
</dbReference>
<dbReference type="OrthoDB" id="330772at2759"/>
<feature type="region of interest" description="Disordered" evidence="8">
    <location>
        <begin position="90"/>
        <end position="110"/>
    </location>
</feature>
<evidence type="ECO:0000256" key="3">
    <source>
        <dbReference type="ARBA" id="ARBA00022664"/>
    </source>
</evidence>
<evidence type="ECO:0000256" key="2">
    <source>
        <dbReference type="ARBA" id="ARBA00010386"/>
    </source>
</evidence>
<dbReference type="Pfam" id="PF04696">
    <property type="entry name" value="Pinin_SDK_memA"/>
    <property type="match status" value="1"/>
</dbReference>
<evidence type="ECO:0000256" key="8">
    <source>
        <dbReference type="SAM" id="MobiDB-lite"/>
    </source>
</evidence>